<protein>
    <recommendedName>
        <fullName evidence="2">DUF6699 domain-containing protein</fullName>
    </recommendedName>
</protein>
<feature type="domain" description="DUF6699" evidence="2">
    <location>
        <begin position="107"/>
        <end position="239"/>
    </location>
</feature>
<gene>
    <name evidence="3" type="ORF">CPB83DRAFT_860649</name>
</gene>
<dbReference type="AlphaFoldDB" id="A0A9P6E8N8"/>
<dbReference type="InterPro" id="IPR046522">
    <property type="entry name" value="DUF6699"/>
</dbReference>
<organism evidence="3 4">
    <name type="scientific">Crepidotus variabilis</name>
    <dbReference type="NCBI Taxonomy" id="179855"/>
    <lineage>
        <taxon>Eukaryota</taxon>
        <taxon>Fungi</taxon>
        <taxon>Dikarya</taxon>
        <taxon>Basidiomycota</taxon>
        <taxon>Agaricomycotina</taxon>
        <taxon>Agaricomycetes</taxon>
        <taxon>Agaricomycetidae</taxon>
        <taxon>Agaricales</taxon>
        <taxon>Agaricineae</taxon>
        <taxon>Crepidotaceae</taxon>
        <taxon>Crepidotus</taxon>
    </lineage>
</organism>
<dbReference type="Pfam" id="PF20415">
    <property type="entry name" value="DUF6699"/>
    <property type="match status" value="1"/>
</dbReference>
<sequence>MPVKTPKQVRFAYKNTIYPAPPTIIPSFSHSVSTAPSSAGPITPPVVPHQLPRPPYGVPYASSSSKSSQPMVGPPQGYMPPPKTPCSSSRYSGPSRLHPYLEADAMVWDLMESPATIIRNRHHLSSRALSEPATEPPMRFISIVTSYLPWTFKIYASNGHYVSLEDVLETIYRSLRINITQDEFGSFPSEQHRRRATRAYEERYRRLRSQRSYEEEKRAGMKRVDFLMGRTRFVGLSSDGRRPDEWHLRVS</sequence>
<dbReference type="OrthoDB" id="2783256at2759"/>
<dbReference type="EMBL" id="MU157893">
    <property type="protein sequence ID" value="KAF9524756.1"/>
    <property type="molecule type" value="Genomic_DNA"/>
</dbReference>
<evidence type="ECO:0000256" key="1">
    <source>
        <dbReference type="SAM" id="MobiDB-lite"/>
    </source>
</evidence>
<evidence type="ECO:0000259" key="2">
    <source>
        <dbReference type="Pfam" id="PF20415"/>
    </source>
</evidence>
<evidence type="ECO:0000313" key="3">
    <source>
        <dbReference type="EMBL" id="KAF9524756.1"/>
    </source>
</evidence>
<dbReference type="Proteomes" id="UP000807306">
    <property type="component" value="Unassembled WGS sequence"/>
</dbReference>
<proteinExistence type="predicted"/>
<name>A0A9P6E8N8_9AGAR</name>
<feature type="region of interest" description="Disordered" evidence="1">
    <location>
        <begin position="53"/>
        <end position="91"/>
    </location>
</feature>
<accession>A0A9P6E8N8</accession>
<keyword evidence="4" id="KW-1185">Reference proteome</keyword>
<reference evidence="3" key="1">
    <citation type="submission" date="2020-11" db="EMBL/GenBank/DDBJ databases">
        <authorList>
            <consortium name="DOE Joint Genome Institute"/>
            <person name="Ahrendt S."/>
            <person name="Riley R."/>
            <person name="Andreopoulos W."/>
            <person name="Labutti K."/>
            <person name="Pangilinan J."/>
            <person name="Ruiz-Duenas F.J."/>
            <person name="Barrasa J.M."/>
            <person name="Sanchez-Garcia M."/>
            <person name="Camarero S."/>
            <person name="Miyauchi S."/>
            <person name="Serrano A."/>
            <person name="Linde D."/>
            <person name="Babiker R."/>
            <person name="Drula E."/>
            <person name="Ayuso-Fernandez I."/>
            <person name="Pacheco R."/>
            <person name="Padilla G."/>
            <person name="Ferreira P."/>
            <person name="Barriuso J."/>
            <person name="Kellner H."/>
            <person name="Castanera R."/>
            <person name="Alfaro M."/>
            <person name="Ramirez L."/>
            <person name="Pisabarro A.G."/>
            <person name="Kuo A."/>
            <person name="Tritt A."/>
            <person name="Lipzen A."/>
            <person name="He G."/>
            <person name="Yan M."/>
            <person name="Ng V."/>
            <person name="Cullen D."/>
            <person name="Martin F."/>
            <person name="Rosso M.-N."/>
            <person name="Henrissat B."/>
            <person name="Hibbett D."/>
            <person name="Martinez A.T."/>
            <person name="Grigoriev I.V."/>
        </authorList>
    </citation>
    <scope>NUCLEOTIDE SEQUENCE</scope>
    <source>
        <strain evidence="3">CBS 506.95</strain>
    </source>
</reference>
<comment type="caution">
    <text evidence="3">The sequence shown here is derived from an EMBL/GenBank/DDBJ whole genome shotgun (WGS) entry which is preliminary data.</text>
</comment>
<evidence type="ECO:0000313" key="4">
    <source>
        <dbReference type="Proteomes" id="UP000807306"/>
    </source>
</evidence>